<dbReference type="PANTHER" id="PTHR10381:SF15">
    <property type="entry name" value="CHLOROPLASTIC ATP-DEPENDENT CLP PROTEASE PROTEOLYTIC SUBUNIT 1"/>
    <property type="match status" value="1"/>
</dbReference>
<dbReference type="InterPro" id="IPR029045">
    <property type="entry name" value="ClpP/crotonase-like_dom_sf"/>
</dbReference>
<dbReference type="EMBL" id="MK397871">
    <property type="protein sequence ID" value="QBC67860.1"/>
    <property type="molecule type" value="Genomic_DNA"/>
</dbReference>
<dbReference type="GeneID" id="39415410"/>
<comment type="similarity">
    <text evidence="1 7 9">Belongs to the peptidase S14 family.</text>
</comment>
<evidence type="ECO:0000256" key="10">
    <source>
        <dbReference type="SAM" id="MobiDB-lite"/>
    </source>
</evidence>
<keyword evidence="5 7" id="KW-0720">Serine protease</keyword>
<comment type="catalytic activity">
    <reaction evidence="6 7 8">
        <text>Hydrolysis of proteins to small peptides in the presence of ATP and magnesium. alpha-casein is the usual test substrate. In the absence of ATP, only oligopeptides shorter than five residues are hydrolyzed (such as succinyl-Leu-Tyr-|-NHMec, and Leu-Tyr-Leu-|-Tyr-Trp, in which cleavage of the -Tyr-|-Leu- and -Tyr-|-Trp bonds also occurs).</text>
        <dbReference type="EC" id="3.4.21.92"/>
    </reaction>
</comment>
<comment type="function">
    <text evidence="7">Cleaves peptides in various proteins in a process that requires ATP hydrolysis. Has a chymotrypsin-like activity. Plays a major role in the degradation of misfolded proteins.</text>
</comment>
<feature type="region of interest" description="Disordered" evidence="10">
    <location>
        <begin position="204"/>
        <end position="236"/>
    </location>
</feature>
<evidence type="ECO:0000256" key="2">
    <source>
        <dbReference type="ARBA" id="ARBA00022640"/>
    </source>
</evidence>
<dbReference type="GO" id="GO:0051117">
    <property type="term" value="F:ATPase binding"/>
    <property type="evidence" value="ECO:0007669"/>
    <property type="project" value="TreeGrafter"/>
</dbReference>
<name>A0A411JS16_9CARY</name>
<evidence type="ECO:0000256" key="1">
    <source>
        <dbReference type="ARBA" id="ARBA00007039"/>
    </source>
</evidence>
<evidence type="ECO:0000313" key="11">
    <source>
        <dbReference type="EMBL" id="QBC67860.1"/>
    </source>
</evidence>
<dbReference type="GO" id="GO:0009368">
    <property type="term" value="C:endopeptidase Clp complex"/>
    <property type="evidence" value="ECO:0007669"/>
    <property type="project" value="TreeGrafter"/>
</dbReference>
<protein>
    <recommendedName>
        <fullName evidence="7 9">ATP-dependent Clp protease proteolytic subunit</fullName>
        <ecNumber evidence="7">3.4.21.92</ecNumber>
    </recommendedName>
    <alternativeName>
        <fullName evidence="7">Endopeptidase Clp</fullName>
    </alternativeName>
</protein>
<feature type="compositionally biased region" description="Basic and acidic residues" evidence="10">
    <location>
        <begin position="204"/>
        <end position="227"/>
    </location>
</feature>
<dbReference type="CDD" id="cd07017">
    <property type="entry name" value="S14_ClpP_2"/>
    <property type="match status" value="1"/>
</dbReference>
<reference evidence="11" key="1">
    <citation type="journal article" date="2019" name="Mol. Phylogenet. Evol.">
        <title>Plastid phylogenomic insights into the evolution of Caryophyllales.</title>
        <authorList>
            <person name="Yao G."/>
            <person name="Jin J.J."/>
            <person name="Li H.T."/>
            <person name="Yang J.B."/>
            <person name="Shiva Mandala V."/>
            <person name="Croley M."/>
            <person name="Mostow R."/>
            <person name="Douglas N.A."/>
            <person name="Chase M.W."/>
            <person name="Christenhusz M.J."/>
            <person name="Soltis D.E."/>
            <person name="Soltis P.S."/>
            <person name="Smith S.A."/>
            <person name="Brockington S.F."/>
            <person name="Moore M.J."/>
            <person name="Yi T.S."/>
            <person name="Li D.Z."/>
        </authorList>
    </citation>
    <scope>NUCLEOTIDE SEQUENCE</scope>
</reference>
<dbReference type="PROSITE" id="PS00382">
    <property type="entry name" value="CLP_PROTEASE_HIS"/>
    <property type="match status" value="1"/>
</dbReference>
<comment type="subcellular location">
    <subcellularLocation>
        <location evidence="7">Cytoplasm</location>
    </subcellularLocation>
</comment>
<dbReference type="InterPro" id="IPR001907">
    <property type="entry name" value="ClpP"/>
</dbReference>
<dbReference type="Pfam" id="PF00574">
    <property type="entry name" value="CLP_protease"/>
    <property type="match status" value="1"/>
</dbReference>
<keyword evidence="7" id="KW-0963">Cytoplasm</keyword>
<dbReference type="AlphaFoldDB" id="A0A411JS16"/>
<keyword evidence="2 11" id="KW-0934">Plastid</keyword>
<dbReference type="GO" id="GO:0009532">
    <property type="term" value="C:plastid stroma"/>
    <property type="evidence" value="ECO:0007669"/>
    <property type="project" value="UniProtKB-ARBA"/>
</dbReference>
<evidence type="ECO:0000256" key="3">
    <source>
        <dbReference type="ARBA" id="ARBA00022670"/>
    </source>
</evidence>
<dbReference type="HAMAP" id="MF_00444">
    <property type="entry name" value="ClpP"/>
    <property type="match status" value="1"/>
</dbReference>
<feature type="active site" evidence="7 8">
    <location>
        <position position="131"/>
    </location>
</feature>
<comment type="subunit">
    <text evidence="7">Component of the chloroplastic Clp protease core complex.</text>
</comment>
<organism evidence="11">
    <name type="scientific">Limonium tenellum</name>
    <dbReference type="NCBI Taxonomy" id="114151"/>
    <lineage>
        <taxon>Eukaryota</taxon>
        <taxon>Viridiplantae</taxon>
        <taxon>Streptophyta</taxon>
        <taxon>Embryophyta</taxon>
        <taxon>Tracheophyta</taxon>
        <taxon>Spermatophyta</taxon>
        <taxon>Magnoliopsida</taxon>
        <taxon>eudicotyledons</taxon>
        <taxon>Gunneridae</taxon>
        <taxon>Pentapetalae</taxon>
        <taxon>Caryophyllales</taxon>
        <taxon>Plumbaginaceae</taxon>
        <taxon>Limonium</taxon>
    </lineage>
</organism>
<keyword evidence="3 7" id="KW-0645">Protease</keyword>
<evidence type="ECO:0000256" key="4">
    <source>
        <dbReference type="ARBA" id="ARBA00022801"/>
    </source>
</evidence>
<feature type="active site" description="Nucleophile" evidence="7">
    <location>
        <position position="106"/>
    </location>
</feature>
<dbReference type="RefSeq" id="YP_009570807.1">
    <property type="nucleotide sequence ID" value="NC_041279.1"/>
</dbReference>
<dbReference type="GO" id="GO:0004252">
    <property type="term" value="F:serine-type endopeptidase activity"/>
    <property type="evidence" value="ECO:0007669"/>
    <property type="project" value="UniProtKB-UniRule"/>
</dbReference>
<evidence type="ECO:0000256" key="5">
    <source>
        <dbReference type="ARBA" id="ARBA00022825"/>
    </source>
</evidence>
<dbReference type="SUPFAM" id="SSF52096">
    <property type="entry name" value="ClpP/crotonase"/>
    <property type="match status" value="1"/>
</dbReference>
<dbReference type="PRINTS" id="PR00127">
    <property type="entry name" value="CLPPROTEASEP"/>
</dbReference>
<dbReference type="PANTHER" id="PTHR10381">
    <property type="entry name" value="ATP-DEPENDENT CLP PROTEASE PROTEOLYTIC SUBUNIT"/>
    <property type="match status" value="1"/>
</dbReference>
<dbReference type="InterPro" id="IPR023562">
    <property type="entry name" value="ClpP/TepA"/>
</dbReference>
<dbReference type="GO" id="GO:0006515">
    <property type="term" value="P:protein quality control for misfolded or incompletely synthesized proteins"/>
    <property type="evidence" value="ECO:0007669"/>
    <property type="project" value="TreeGrafter"/>
</dbReference>
<geneLocation type="plastid" evidence="11"/>
<dbReference type="EC" id="3.4.21.92" evidence="7"/>
<evidence type="ECO:0000256" key="9">
    <source>
        <dbReference type="RuleBase" id="RU003567"/>
    </source>
</evidence>
<dbReference type="InterPro" id="IPR033135">
    <property type="entry name" value="ClpP_His_AS"/>
</dbReference>
<gene>
    <name evidence="7 11" type="primary">clpP</name>
</gene>
<keyword evidence="4 7" id="KW-0378">Hydrolase</keyword>
<dbReference type="Gene3D" id="3.90.226.10">
    <property type="entry name" value="2-enoyl-CoA Hydratase, Chain A, domain 1"/>
    <property type="match status" value="1"/>
</dbReference>
<dbReference type="GO" id="GO:0004176">
    <property type="term" value="F:ATP-dependent peptidase activity"/>
    <property type="evidence" value="ECO:0007669"/>
    <property type="project" value="InterPro"/>
</dbReference>
<proteinExistence type="inferred from homology"/>
<evidence type="ECO:0000256" key="7">
    <source>
        <dbReference type="HAMAP-Rule" id="MF_00444"/>
    </source>
</evidence>
<sequence length="236" mass="26753">MPLGVPKVPFLLPESEDSEDKDSNWVDLYNRLYRAGFLFLCNKIEPEVTNNLTNLLVYLGIEDPTRDLYLFINSTGGGIVPGMSIFDTMQEVRPDVYTVCIGKAYSMASFILAGGKLTKRLAFPHARVMMHQPICSFKDVTNLAGEALDLQEALNLRAKMTRTYGARTGQPLFVVSQDLERDFYMSAAEAQDYGIIDSIVRQEVTKEEKEDGRRREEEVEIEIRPEDVQESPDELE</sequence>
<evidence type="ECO:0000256" key="6">
    <source>
        <dbReference type="ARBA" id="ARBA00034021"/>
    </source>
</evidence>
<accession>A0A411JS16</accession>
<evidence type="ECO:0000256" key="8">
    <source>
        <dbReference type="PROSITE-ProRule" id="PRU10086"/>
    </source>
</evidence>